<reference evidence="2 3" key="1">
    <citation type="submission" date="2016-11" db="EMBL/GenBank/DDBJ databases">
        <authorList>
            <person name="Varghese N."/>
            <person name="Submissions S."/>
        </authorList>
    </citation>
    <scope>NUCLEOTIDE SEQUENCE [LARGE SCALE GENOMIC DNA]</scope>
    <source>
        <strain evidence="2 3">NFIX07</strain>
    </source>
</reference>
<evidence type="ECO:0000313" key="2">
    <source>
        <dbReference type="EMBL" id="SFZ78560.1"/>
    </source>
</evidence>
<sequence>MALIKNYITEDDGTTTVVISGVELGNKETLLLDNGLEVEVDVQVVDPFKITDKQRRKIFALCNDIEAHTGQPRDYMRYLFMDYVCVLYGYDKGISLSDCTRQQASQIIEVTLDWIFYNDIPLSYKTSDLLKNDKSYLYWSTVNRHCVICQKPHAELAHYHAVGRGRNRRKINHIGNQVLALCPNHHREQHQIGMDSFNEKYKLHDSWVDVDERLNRMLKGETNGRSIMD</sequence>
<gene>
    <name evidence="1" type="ORF">SAMN03097721_02089</name>
    <name evidence="2" type="ORF">SAMN03097721_02309</name>
</gene>
<dbReference type="EMBL" id="FPKT01000009">
    <property type="protein sequence ID" value="SFZ78560.1"/>
    <property type="molecule type" value="Genomic_DNA"/>
</dbReference>
<dbReference type="Proteomes" id="UP000182665">
    <property type="component" value="Unassembled WGS sequence"/>
</dbReference>
<dbReference type="InterPro" id="IPR041242">
    <property type="entry name" value="HNHc_6"/>
</dbReference>
<dbReference type="Pfam" id="PF16784">
    <property type="entry name" value="HNHc_6"/>
    <property type="match status" value="1"/>
</dbReference>
<name>A0ABY1H9F5_9STAP</name>
<comment type="caution">
    <text evidence="2">The sequence shown here is derived from an EMBL/GenBank/DDBJ whole genome shotgun (WGS) entry which is preliminary data.</text>
</comment>
<evidence type="ECO:0000313" key="3">
    <source>
        <dbReference type="Proteomes" id="UP000182665"/>
    </source>
</evidence>
<dbReference type="RefSeq" id="WP_046467484.1">
    <property type="nucleotide sequence ID" value="NZ_FPKT01000007.1"/>
</dbReference>
<dbReference type="EMBL" id="FPKT01000007">
    <property type="protein sequence ID" value="SFZ78063.1"/>
    <property type="molecule type" value="Genomic_DNA"/>
</dbReference>
<proteinExistence type="predicted"/>
<accession>A0ABY1H9F5</accession>
<protein>
    <submittedName>
        <fullName evidence="2">HNHc nuclease</fullName>
    </submittedName>
</protein>
<evidence type="ECO:0000313" key="1">
    <source>
        <dbReference type="EMBL" id="SFZ78063.1"/>
    </source>
</evidence>
<keyword evidence="3" id="KW-1185">Reference proteome</keyword>
<organism evidence="2 3">
    <name type="scientific">Staphylococcus pasteuri</name>
    <dbReference type="NCBI Taxonomy" id="45972"/>
    <lineage>
        <taxon>Bacteria</taxon>
        <taxon>Bacillati</taxon>
        <taxon>Bacillota</taxon>
        <taxon>Bacilli</taxon>
        <taxon>Bacillales</taxon>
        <taxon>Staphylococcaceae</taxon>
        <taxon>Staphylococcus</taxon>
    </lineage>
</organism>